<proteinExistence type="predicted"/>
<keyword evidence="2" id="KW-1185">Reference proteome</keyword>
<name>A0A1R2BS82_9CILI</name>
<dbReference type="Proteomes" id="UP000187209">
    <property type="component" value="Unassembled WGS sequence"/>
</dbReference>
<sequence>MKLSQKVSGIKRVFVSIKERTSIQTPTKPIQPKPPAQPARFIRKRTNHLKSHTPDQCGINLSTQALSQKPSYRKSISPFINQPKNNSSCTPYFKPKENESLLSITSIEKEDTLCMPYELTEEKPIPTRTIRTSINNPSKNIDLKKGSFSKKQIVSEAGLSFKRENKNNKIMTKSGFLLCDESTTGASRTPSPILLPRNNRCLALSKNFKINRQHLASEADKQYRERSVEKNEEIDAPWISILKDLESAMQIRDFTPIQCCNDRPRVPIKITKA</sequence>
<protein>
    <submittedName>
        <fullName evidence="1">Uncharacterized protein</fullName>
    </submittedName>
</protein>
<dbReference type="AlphaFoldDB" id="A0A1R2BS82"/>
<gene>
    <name evidence="1" type="ORF">SteCoe_20336</name>
</gene>
<evidence type="ECO:0000313" key="1">
    <source>
        <dbReference type="EMBL" id="OMJ79606.1"/>
    </source>
</evidence>
<dbReference type="OrthoDB" id="324278at2759"/>
<comment type="caution">
    <text evidence="1">The sequence shown here is derived from an EMBL/GenBank/DDBJ whole genome shotgun (WGS) entry which is preliminary data.</text>
</comment>
<accession>A0A1R2BS82</accession>
<reference evidence="1 2" key="1">
    <citation type="submission" date="2016-11" db="EMBL/GenBank/DDBJ databases">
        <title>The macronuclear genome of Stentor coeruleus: a giant cell with tiny introns.</title>
        <authorList>
            <person name="Slabodnick M."/>
            <person name="Ruby J.G."/>
            <person name="Reiff S.B."/>
            <person name="Swart E.C."/>
            <person name="Gosai S."/>
            <person name="Prabakaran S."/>
            <person name="Witkowska E."/>
            <person name="Larue G.E."/>
            <person name="Fisher S."/>
            <person name="Freeman R.M."/>
            <person name="Gunawardena J."/>
            <person name="Chu W."/>
            <person name="Stover N.A."/>
            <person name="Gregory B.D."/>
            <person name="Nowacki M."/>
            <person name="Derisi J."/>
            <person name="Roy S.W."/>
            <person name="Marshall W.F."/>
            <person name="Sood P."/>
        </authorList>
    </citation>
    <scope>NUCLEOTIDE SEQUENCE [LARGE SCALE GENOMIC DNA]</scope>
    <source>
        <strain evidence="1">WM001</strain>
    </source>
</reference>
<organism evidence="1 2">
    <name type="scientific">Stentor coeruleus</name>
    <dbReference type="NCBI Taxonomy" id="5963"/>
    <lineage>
        <taxon>Eukaryota</taxon>
        <taxon>Sar</taxon>
        <taxon>Alveolata</taxon>
        <taxon>Ciliophora</taxon>
        <taxon>Postciliodesmatophora</taxon>
        <taxon>Heterotrichea</taxon>
        <taxon>Heterotrichida</taxon>
        <taxon>Stentoridae</taxon>
        <taxon>Stentor</taxon>
    </lineage>
</organism>
<evidence type="ECO:0000313" key="2">
    <source>
        <dbReference type="Proteomes" id="UP000187209"/>
    </source>
</evidence>
<dbReference type="EMBL" id="MPUH01000462">
    <property type="protein sequence ID" value="OMJ79606.1"/>
    <property type="molecule type" value="Genomic_DNA"/>
</dbReference>